<name>A0ABM5IL51_DIAVI</name>
<accession>A0ABM5IL51</accession>
<dbReference type="Gene3D" id="3.40.50.2000">
    <property type="entry name" value="Glycogen Phosphorylase B"/>
    <property type="match status" value="1"/>
</dbReference>
<reference evidence="6" key="1">
    <citation type="submission" date="2025-05" db="UniProtKB">
        <authorList>
            <consortium name="EnsemblMetazoa"/>
        </authorList>
    </citation>
    <scope>IDENTIFICATION</scope>
</reference>
<organism evidence="6 7">
    <name type="scientific">Diabrotica virgifera virgifera</name>
    <name type="common">western corn rootworm</name>
    <dbReference type="NCBI Taxonomy" id="50390"/>
    <lineage>
        <taxon>Eukaryota</taxon>
        <taxon>Metazoa</taxon>
        <taxon>Ecdysozoa</taxon>
        <taxon>Arthropoda</taxon>
        <taxon>Hexapoda</taxon>
        <taxon>Insecta</taxon>
        <taxon>Pterygota</taxon>
        <taxon>Neoptera</taxon>
        <taxon>Endopterygota</taxon>
        <taxon>Coleoptera</taxon>
        <taxon>Polyphaga</taxon>
        <taxon>Cucujiformia</taxon>
        <taxon>Chrysomeloidea</taxon>
        <taxon>Chrysomelidae</taxon>
        <taxon>Galerucinae</taxon>
        <taxon>Diabroticina</taxon>
        <taxon>Diabroticites</taxon>
        <taxon>Diabrotica</taxon>
    </lineage>
</organism>
<dbReference type="PROSITE" id="PS00375">
    <property type="entry name" value="UDPGT"/>
    <property type="match status" value="1"/>
</dbReference>
<keyword evidence="3 4" id="KW-0808">Transferase</keyword>
<evidence type="ECO:0000256" key="2">
    <source>
        <dbReference type="ARBA" id="ARBA00022676"/>
    </source>
</evidence>
<comment type="similarity">
    <text evidence="1 4">Belongs to the UDP-glycosyltransferase family.</text>
</comment>
<dbReference type="PANTHER" id="PTHR48043">
    <property type="entry name" value="EG:EG0003.4 PROTEIN-RELATED"/>
    <property type="match status" value="1"/>
</dbReference>
<keyword evidence="5" id="KW-0812">Transmembrane</keyword>
<protein>
    <recommendedName>
        <fullName evidence="5">UDP-glucuronosyltransferase</fullName>
        <ecNumber evidence="5">2.4.1.17</ecNumber>
    </recommendedName>
</protein>
<comment type="catalytic activity">
    <reaction evidence="5">
        <text>glucuronate acceptor + UDP-alpha-D-glucuronate = acceptor beta-D-glucuronoside + UDP + H(+)</text>
        <dbReference type="Rhea" id="RHEA:21032"/>
        <dbReference type="ChEBI" id="CHEBI:15378"/>
        <dbReference type="ChEBI" id="CHEBI:58052"/>
        <dbReference type="ChEBI" id="CHEBI:58223"/>
        <dbReference type="ChEBI" id="CHEBI:132367"/>
        <dbReference type="ChEBI" id="CHEBI:132368"/>
        <dbReference type="EC" id="2.4.1.17"/>
    </reaction>
</comment>
<evidence type="ECO:0000256" key="1">
    <source>
        <dbReference type="ARBA" id="ARBA00009995"/>
    </source>
</evidence>
<dbReference type="InterPro" id="IPR050271">
    <property type="entry name" value="UDP-glycosyltransferase"/>
</dbReference>
<feature type="chain" id="PRO_5044970058" description="UDP-glucuronosyltransferase" evidence="5">
    <location>
        <begin position="26"/>
        <end position="520"/>
    </location>
</feature>
<evidence type="ECO:0000256" key="3">
    <source>
        <dbReference type="ARBA" id="ARBA00022679"/>
    </source>
</evidence>
<keyword evidence="7" id="KW-1185">Reference proteome</keyword>
<dbReference type="Pfam" id="PF00201">
    <property type="entry name" value="UDPGT"/>
    <property type="match status" value="1"/>
</dbReference>
<dbReference type="GeneID" id="114330255"/>
<evidence type="ECO:0000313" key="7">
    <source>
        <dbReference type="Proteomes" id="UP001652700"/>
    </source>
</evidence>
<dbReference type="InterPro" id="IPR002213">
    <property type="entry name" value="UDP_glucos_trans"/>
</dbReference>
<dbReference type="CDD" id="cd03784">
    <property type="entry name" value="GT1_Gtf-like"/>
    <property type="match status" value="1"/>
</dbReference>
<proteinExistence type="inferred from homology"/>
<keyword evidence="5" id="KW-1133">Transmembrane helix</keyword>
<keyword evidence="5" id="KW-0732">Signal</keyword>
<feature type="signal peptide" evidence="5">
    <location>
        <begin position="1"/>
        <end position="25"/>
    </location>
</feature>
<keyword evidence="2 4" id="KW-0328">Glycosyltransferase</keyword>
<dbReference type="RefSeq" id="XP_028135381.2">
    <property type="nucleotide sequence ID" value="XM_028279580.2"/>
</dbReference>
<sequence length="520" mass="59052">MMLTLPSRFVLILIFCLWCTTPTKCAKIIGVFPVFGRSHHILAIALMRGLADAGHDVTIVCSYEDNYSPKRGSYRTVILEGFAEEFANEAINLFDLQDFNNVFQEAVFEDYMYGITEKVFKDPGVNKLIQDKETFDAIIIEQFSNDALKALAYIFKSHLIAYNSFGSFNFVNRLVGNPTIISYTPQLISTFRRPMCLQDRIYNTILYTVEEIMNHFLFLPTQDKLIHKYFPDSPSVYDLTKNVSLVLVNSHETMWQAVPLVPNVISIGGFHVKPPKKLPEDLQAFLDSAKEGVIFFSMGSNLKSKDLPKDKMNVLIKVFGSLKQKVLWKLESDVEGLPSNIRTGKWLPQMDILAHPNVVLFITHGGLLSMTETIYNGVPVLVIPVFGDQAYNGNNAVYAGFGLSIFYHDQNFTEERFGGALNELLTNTSYKLAALRHSKAFHDRPMKPLDVAVYWVNYVIDHNGAQHLRVDGLYMPWYQYLLLDVIIILISILTISIALVIITLRCLFKSKNKNVKLKQS</sequence>
<dbReference type="Proteomes" id="UP001652700">
    <property type="component" value="Unplaced"/>
</dbReference>
<evidence type="ECO:0000256" key="5">
    <source>
        <dbReference type="RuleBase" id="RU362059"/>
    </source>
</evidence>
<dbReference type="EnsemblMetazoa" id="XM_028279580.2">
    <property type="protein sequence ID" value="XP_028135381.2"/>
    <property type="gene ID" value="LOC114330255"/>
</dbReference>
<dbReference type="EC" id="2.4.1.17" evidence="5"/>
<dbReference type="InterPro" id="IPR035595">
    <property type="entry name" value="UDP_glycos_trans_CS"/>
</dbReference>
<evidence type="ECO:0000313" key="6">
    <source>
        <dbReference type="EnsemblMetazoa" id="XP_028135381.2"/>
    </source>
</evidence>
<feature type="transmembrane region" description="Helical" evidence="5">
    <location>
        <begin position="477"/>
        <end position="508"/>
    </location>
</feature>
<evidence type="ECO:0000256" key="4">
    <source>
        <dbReference type="RuleBase" id="RU003718"/>
    </source>
</evidence>
<comment type="subcellular location">
    <subcellularLocation>
        <location evidence="5">Membrane</location>
        <topology evidence="5">Single-pass membrane protein</topology>
    </subcellularLocation>
</comment>
<dbReference type="PANTHER" id="PTHR48043:SF159">
    <property type="entry name" value="EG:EG0003.4 PROTEIN-RELATED"/>
    <property type="match status" value="1"/>
</dbReference>
<keyword evidence="5" id="KW-0472">Membrane</keyword>
<dbReference type="SUPFAM" id="SSF53756">
    <property type="entry name" value="UDP-Glycosyltransferase/glycogen phosphorylase"/>
    <property type="match status" value="1"/>
</dbReference>